<keyword evidence="3" id="KW-1185">Reference proteome</keyword>
<feature type="region of interest" description="Disordered" evidence="1">
    <location>
        <begin position="149"/>
        <end position="248"/>
    </location>
</feature>
<dbReference type="EMBL" id="JBHSXM010000001">
    <property type="protein sequence ID" value="MFC6835868.1"/>
    <property type="molecule type" value="Genomic_DNA"/>
</dbReference>
<dbReference type="RefSeq" id="WP_304447564.1">
    <property type="nucleotide sequence ID" value="NZ_JARRAH010000001.1"/>
</dbReference>
<dbReference type="Pfam" id="PF24414">
    <property type="entry name" value="DUF7547"/>
    <property type="match status" value="1"/>
</dbReference>
<evidence type="ECO:0000313" key="3">
    <source>
        <dbReference type="Proteomes" id="UP001596406"/>
    </source>
</evidence>
<gene>
    <name evidence="2" type="ORF">ACFQHK_05025</name>
</gene>
<evidence type="ECO:0000313" key="2">
    <source>
        <dbReference type="EMBL" id="MFC6835868.1"/>
    </source>
</evidence>
<reference evidence="2 3" key="1">
    <citation type="journal article" date="2019" name="Int. J. Syst. Evol. Microbiol.">
        <title>The Global Catalogue of Microorganisms (GCM) 10K type strain sequencing project: providing services to taxonomists for standard genome sequencing and annotation.</title>
        <authorList>
            <consortium name="The Broad Institute Genomics Platform"/>
            <consortium name="The Broad Institute Genome Sequencing Center for Infectious Disease"/>
            <person name="Wu L."/>
            <person name="Ma J."/>
        </authorList>
    </citation>
    <scope>NUCLEOTIDE SEQUENCE [LARGE SCALE GENOMIC DNA]</scope>
    <source>
        <strain evidence="2 3">PSRA2</strain>
    </source>
</reference>
<feature type="compositionally biased region" description="Basic and acidic residues" evidence="1">
    <location>
        <begin position="225"/>
        <end position="234"/>
    </location>
</feature>
<organism evidence="2 3">
    <name type="scientific">Halomarina ordinaria</name>
    <dbReference type="NCBI Taxonomy" id="3033939"/>
    <lineage>
        <taxon>Archaea</taxon>
        <taxon>Methanobacteriati</taxon>
        <taxon>Methanobacteriota</taxon>
        <taxon>Stenosarchaea group</taxon>
        <taxon>Halobacteria</taxon>
        <taxon>Halobacteriales</taxon>
        <taxon>Natronomonadaceae</taxon>
        <taxon>Halomarina</taxon>
    </lineage>
</organism>
<dbReference type="Proteomes" id="UP001596406">
    <property type="component" value="Unassembled WGS sequence"/>
</dbReference>
<dbReference type="AlphaFoldDB" id="A0ABD5U678"/>
<feature type="compositionally biased region" description="Acidic residues" evidence="1">
    <location>
        <begin position="235"/>
        <end position="248"/>
    </location>
</feature>
<dbReference type="InterPro" id="IPR055969">
    <property type="entry name" value="DUF7547"/>
</dbReference>
<sequence length="248" mass="27430">MSNRPRDDDLEARVDDLAATLDALRDELADLDEREGLGGRERRPRRRTPPRPGEFLRFTEEYTIPTLVSFLEANIRALELLQGLLRIAGGRDLPRGDADRERVTRAGQRALDGVDAVLSDLGDALEGQPTDEDARDLLGEARTLRRDIDDALRGRSRPTRQVDDVRDDPSRRDAGTDADDADGPISIAVEDRREDENEAERTGADRDAGDATDAPPGVDVDAELDAIRHEVRGDEEGDESSSPDEEEE</sequence>
<feature type="compositionally biased region" description="Basic and acidic residues" evidence="1">
    <location>
        <begin position="160"/>
        <end position="175"/>
    </location>
</feature>
<comment type="caution">
    <text evidence="2">The sequence shown here is derived from an EMBL/GenBank/DDBJ whole genome shotgun (WGS) entry which is preliminary data.</text>
</comment>
<evidence type="ECO:0000256" key="1">
    <source>
        <dbReference type="SAM" id="MobiDB-lite"/>
    </source>
</evidence>
<protein>
    <submittedName>
        <fullName evidence="2">Uncharacterized protein</fullName>
    </submittedName>
</protein>
<feature type="compositionally biased region" description="Basic and acidic residues" evidence="1">
    <location>
        <begin position="189"/>
        <end position="209"/>
    </location>
</feature>
<proteinExistence type="predicted"/>
<feature type="region of interest" description="Disordered" evidence="1">
    <location>
        <begin position="30"/>
        <end position="53"/>
    </location>
</feature>
<name>A0ABD5U678_9EURY</name>
<accession>A0ABD5U678</accession>